<protein>
    <submittedName>
        <fullName evidence="2">Uncharacterized protein</fullName>
    </submittedName>
</protein>
<evidence type="ECO:0000313" key="2">
    <source>
        <dbReference type="EMBL" id="TNN24024.1"/>
    </source>
</evidence>
<feature type="region of interest" description="Disordered" evidence="1">
    <location>
        <begin position="1"/>
        <end position="110"/>
    </location>
</feature>
<feature type="compositionally biased region" description="Acidic residues" evidence="1">
    <location>
        <begin position="45"/>
        <end position="62"/>
    </location>
</feature>
<dbReference type="Proteomes" id="UP000314294">
    <property type="component" value="Unassembled WGS sequence"/>
</dbReference>
<evidence type="ECO:0000256" key="1">
    <source>
        <dbReference type="SAM" id="MobiDB-lite"/>
    </source>
</evidence>
<evidence type="ECO:0000313" key="3">
    <source>
        <dbReference type="Proteomes" id="UP000314294"/>
    </source>
</evidence>
<reference evidence="2 3" key="1">
    <citation type="submission" date="2019-03" db="EMBL/GenBank/DDBJ databases">
        <title>First draft genome of Liparis tanakae, snailfish: a comprehensive survey of snailfish specific genes.</title>
        <authorList>
            <person name="Kim W."/>
            <person name="Song I."/>
            <person name="Jeong J.-H."/>
            <person name="Kim D."/>
            <person name="Kim S."/>
            <person name="Ryu S."/>
            <person name="Song J.Y."/>
            <person name="Lee S.K."/>
        </authorList>
    </citation>
    <scope>NUCLEOTIDE SEQUENCE [LARGE SCALE GENOMIC DNA]</scope>
    <source>
        <tissue evidence="2">Muscle</tissue>
    </source>
</reference>
<keyword evidence="3" id="KW-1185">Reference proteome</keyword>
<feature type="compositionally biased region" description="Acidic residues" evidence="1">
    <location>
        <begin position="9"/>
        <end position="22"/>
    </location>
</feature>
<organism evidence="2 3">
    <name type="scientific">Liparis tanakae</name>
    <name type="common">Tanaka's snailfish</name>
    <dbReference type="NCBI Taxonomy" id="230148"/>
    <lineage>
        <taxon>Eukaryota</taxon>
        <taxon>Metazoa</taxon>
        <taxon>Chordata</taxon>
        <taxon>Craniata</taxon>
        <taxon>Vertebrata</taxon>
        <taxon>Euteleostomi</taxon>
        <taxon>Actinopterygii</taxon>
        <taxon>Neopterygii</taxon>
        <taxon>Teleostei</taxon>
        <taxon>Neoteleostei</taxon>
        <taxon>Acanthomorphata</taxon>
        <taxon>Eupercaria</taxon>
        <taxon>Perciformes</taxon>
        <taxon>Cottioidei</taxon>
        <taxon>Cottales</taxon>
        <taxon>Liparidae</taxon>
        <taxon>Liparis</taxon>
    </lineage>
</organism>
<dbReference type="OrthoDB" id="10253041at2759"/>
<dbReference type="AlphaFoldDB" id="A0A4Z2E5Z0"/>
<proteinExistence type="predicted"/>
<gene>
    <name evidence="2" type="ORF">EYF80_065853</name>
</gene>
<accession>A0A4Z2E5Z0</accession>
<sequence>MSSYVFSCFEDDEPPCVEDIEFSNDCPPPEGADLDSDVNGNTASAEEEEEEKEEKEEEEEEGAGGGGGRRKHGRGSVGQSQQWSARGLPPPASKETPGEKRTARRGHVRS</sequence>
<dbReference type="EMBL" id="SRLO01016654">
    <property type="protein sequence ID" value="TNN24024.1"/>
    <property type="molecule type" value="Genomic_DNA"/>
</dbReference>
<comment type="caution">
    <text evidence="2">The sequence shown here is derived from an EMBL/GenBank/DDBJ whole genome shotgun (WGS) entry which is preliminary data.</text>
</comment>
<name>A0A4Z2E5Z0_9TELE</name>